<reference evidence="1 2" key="1">
    <citation type="journal article" date="2014" name="Int. J. Syst. Evol. Microbiol.">
        <title>Streptomyces hoynatensis sp. nov., isolated from deep marine sediment.</title>
        <authorList>
            <person name="Veyisoglu A."/>
            <person name="Sahin N."/>
        </authorList>
    </citation>
    <scope>NUCLEOTIDE SEQUENCE [LARGE SCALE GENOMIC DNA]</scope>
    <source>
        <strain evidence="1 2">KCTC 29097</strain>
    </source>
</reference>
<keyword evidence="2" id="KW-1185">Reference proteome</keyword>
<evidence type="ECO:0000313" key="1">
    <source>
        <dbReference type="EMBL" id="RKN38721.1"/>
    </source>
</evidence>
<protein>
    <recommendedName>
        <fullName evidence="3">WXG100 family type VII secretion target</fullName>
    </recommendedName>
</protein>
<evidence type="ECO:0000313" key="2">
    <source>
        <dbReference type="Proteomes" id="UP000272474"/>
    </source>
</evidence>
<dbReference type="AlphaFoldDB" id="A0A3A9YRJ1"/>
<evidence type="ECO:0008006" key="3">
    <source>
        <dbReference type="Google" id="ProtNLM"/>
    </source>
</evidence>
<dbReference type="SUPFAM" id="SSF140453">
    <property type="entry name" value="EsxAB dimer-like"/>
    <property type="match status" value="1"/>
</dbReference>
<gene>
    <name evidence="1" type="ORF">D7294_23085</name>
</gene>
<dbReference type="Proteomes" id="UP000272474">
    <property type="component" value="Unassembled WGS sequence"/>
</dbReference>
<dbReference type="OrthoDB" id="3253863at2"/>
<dbReference type="InterPro" id="IPR036689">
    <property type="entry name" value="ESAT-6-like_sf"/>
</dbReference>
<dbReference type="Gene3D" id="1.10.287.1060">
    <property type="entry name" value="ESAT-6-like"/>
    <property type="match status" value="1"/>
</dbReference>
<dbReference type="EMBL" id="RBAL01000016">
    <property type="protein sequence ID" value="RKN38721.1"/>
    <property type="molecule type" value="Genomic_DNA"/>
</dbReference>
<proteinExistence type="predicted"/>
<dbReference type="InterPro" id="IPR010310">
    <property type="entry name" value="T7SS_ESAT-6-like"/>
</dbReference>
<dbReference type="RefSeq" id="WP_120682869.1">
    <property type="nucleotide sequence ID" value="NZ_RBAL01000016.1"/>
</dbReference>
<dbReference type="Pfam" id="PF06013">
    <property type="entry name" value="WXG100"/>
    <property type="match status" value="1"/>
</dbReference>
<name>A0A3A9YRJ1_9ACTN</name>
<sequence>MADPQTGAQGDLVVGSAEITRLTSSIDEVVGELQTNRNHLSGVAGDVLAGWQGEASRQFSQGTTDAGLNLDRLIRALQNLRDLVQMSRDSFTAEEQEQAAQMRSVALNDNIASL</sequence>
<accession>A0A3A9YRJ1</accession>
<comment type="caution">
    <text evidence="1">The sequence shown here is derived from an EMBL/GenBank/DDBJ whole genome shotgun (WGS) entry which is preliminary data.</text>
</comment>
<organism evidence="1 2">
    <name type="scientific">Streptomyces hoynatensis</name>
    <dbReference type="NCBI Taxonomy" id="1141874"/>
    <lineage>
        <taxon>Bacteria</taxon>
        <taxon>Bacillati</taxon>
        <taxon>Actinomycetota</taxon>
        <taxon>Actinomycetes</taxon>
        <taxon>Kitasatosporales</taxon>
        <taxon>Streptomycetaceae</taxon>
        <taxon>Streptomyces</taxon>
    </lineage>
</organism>